<reference evidence="2" key="1">
    <citation type="journal article" date="2017" name="Nature">
        <title>The sunflower genome provides insights into oil metabolism, flowering and Asterid evolution.</title>
        <authorList>
            <person name="Badouin H."/>
            <person name="Gouzy J."/>
            <person name="Grassa C.J."/>
            <person name="Murat F."/>
            <person name="Staton S.E."/>
            <person name="Cottret L."/>
            <person name="Lelandais-Briere C."/>
            <person name="Owens G.L."/>
            <person name="Carrere S."/>
            <person name="Mayjonade B."/>
            <person name="Legrand L."/>
            <person name="Gill N."/>
            <person name="Kane N.C."/>
            <person name="Bowers J.E."/>
            <person name="Hubner S."/>
            <person name="Bellec A."/>
            <person name="Berard A."/>
            <person name="Berges H."/>
            <person name="Blanchet N."/>
            <person name="Boniface M.C."/>
            <person name="Brunel D."/>
            <person name="Catrice O."/>
            <person name="Chaidir N."/>
            <person name="Claudel C."/>
            <person name="Donnadieu C."/>
            <person name="Faraut T."/>
            <person name="Fievet G."/>
            <person name="Helmstetter N."/>
            <person name="King M."/>
            <person name="Knapp S.J."/>
            <person name="Lai Z."/>
            <person name="Le Paslier M.C."/>
            <person name="Lippi Y."/>
            <person name="Lorenzon L."/>
            <person name="Mandel J.R."/>
            <person name="Marage G."/>
            <person name="Marchand G."/>
            <person name="Marquand E."/>
            <person name="Bret-Mestries E."/>
            <person name="Morien E."/>
            <person name="Nambeesan S."/>
            <person name="Nguyen T."/>
            <person name="Pegot-Espagnet P."/>
            <person name="Pouilly N."/>
            <person name="Raftis F."/>
            <person name="Sallet E."/>
            <person name="Schiex T."/>
            <person name="Thomas J."/>
            <person name="Vandecasteele C."/>
            <person name="Vares D."/>
            <person name="Vear F."/>
            <person name="Vautrin S."/>
            <person name="Crespi M."/>
            <person name="Mangin B."/>
            <person name="Burke J.M."/>
            <person name="Salse J."/>
            <person name="Munos S."/>
            <person name="Vincourt P."/>
            <person name="Rieseberg L.H."/>
            <person name="Langlade N.B."/>
        </authorList>
    </citation>
    <scope>NUCLEOTIDE SEQUENCE</scope>
    <source>
        <tissue evidence="2">Leaves</tissue>
    </source>
</reference>
<keyword evidence="1" id="KW-1133">Transmembrane helix</keyword>
<dbReference type="AlphaFoldDB" id="A0A9K3NKD6"/>
<accession>A0A9K3NKD6</accession>
<comment type="caution">
    <text evidence="2">The sequence shown here is derived from an EMBL/GenBank/DDBJ whole genome shotgun (WGS) entry which is preliminary data.</text>
</comment>
<evidence type="ECO:0000256" key="1">
    <source>
        <dbReference type="SAM" id="Phobius"/>
    </source>
</evidence>
<keyword evidence="1" id="KW-0472">Membrane</keyword>
<dbReference type="Gramene" id="mRNA:HanXRQr2_Chr06g0264571">
    <property type="protein sequence ID" value="mRNA:HanXRQr2_Chr06g0264571"/>
    <property type="gene ID" value="HanXRQr2_Chr06g0264571"/>
</dbReference>
<keyword evidence="1" id="KW-0812">Transmembrane</keyword>
<feature type="transmembrane region" description="Helical" evidence="1">
    <location>
        <begin position="122"/>
        <end position="146"/>
    </location>
</feature>
<evidence type="ECO:0000313" key="2">
    <source>
        <dbReference type="EMBL" id="KAF5802865.1"/>
    </source>
</evidence>
<feature type="transmembrane region" description="Helical" evidence="1">
    <location>
        <begin position="252"/>
        <end position="278"/>
    </location>
</feature>
<feature type="transmembrane region" description="Helical" evidence="1">
    <location>
        <begin position="158"/>
        <end position="178"/>
    </location>
</feature>
<reference evidence="2" key="2">
    <citation type="submission" date="2020-06" db="EMBL/GenBank/DDBJ databases">
        <title>Helianthus annuus Genome sequencing and assembly Release 2.</title>
        <authorList>
            <person name="Gouzy J."/>
            <person name="Langlade N."/>
            <person name="Munos S."/>
        </authorList>
    </citation>
    <scope>NUCLEOTIDE SEQUENCE</scope>
    <source>
        <tissue evidence="2">Leaves</tissue>
    </source>
</reference>
<name>A0A9K3NKD6_HELAN</name>
<dbReference type="Proteomes" id="UP000215914">
    <property type="component" value="Unassembled WGS sequence"/>
</dbReference>
<keyword evidence="3" id="KW-1185">Reference proteome</keyword>
<gene>
    <name evidence="2" type="ORF">HanXRQr2_Chr06g0264571</name>
</gene>
<feature type="transmembrane region" description="Helical" evidence="1">
    <location>
        <begin position="184"/>
        <end position="204"/>
    </location>
</feature>
<evidence type="ECO:0000313" key="3">
    <source>
        <dbReference type="Proteomes" id="UP000215914"/>
    </source>
</evidence>
<feature type="transmembrane region" description="Helical" evidence="1">
    <location>
        <begin position="225"/>
        <end position="246"/>
    </location>
</feature>
<organism evidence="2 3">
    <name type="scientific">Helianthus annuus</name>
    <name type="common">Common sunflower</name>
    <dbReference type="NCBI Taxonomy" id="4232"/>
    <lineage>
        <taxon>Eukaryota</taxon>
        <taxon>Viridiplantae</taxon>
        <taxon>Streptophyta</taxon>
        <taxon>Embryophyta</taxon>
        <taxon>Tracheophyta</taxon>
        <taxon>Spermatophyta</taxon>
        <taxon>Magnoliopsida</taxon>
        <taxon>eudicotyledons</taxon>
        <taxon>Gunneridae</taxon>
        <taxon>Pentapetalae</taxon>
        <taxon>asterids</taxon>
        <taxon>campanulids</taxon>
        <taxon>Asterales</taxon>
        <taxon>Asteraceae</taxon>
        <taxon>Asteroideae</taxon>
        <taxon>Heliantheae alliance</taxon>
        <taxon>Heliantheae</taxon>
        <taxon>Helianthus</taxon>
    </lineage>
</organism>
<protein>
    <submittedName>
        <fullName evidence="2">Uncharacterized protein</fullName>
    </submittedName>
</protein>
<sequence>MIDVNTTQEVAYHDDPQHYANIISTRYVLVSTVETLTAYSPTDSTCQAASDRKVPPPPVTLSLPWLGLHTTAILERRFPSFILVRFSLFILISQMTPLPFRIRSSSSSSGGENTDISLCSNIGTIILALVLILCSRNFSFVVLVSFIDISNLIDRLSFFHWGFSFVVLIGFIDISNLIHRLSFFHWGFSFVVLIGFIDISNLIHRLSFLLWWGHIWNFTHAFNRSFIFLGFSFSFLEGIFVLFFTFQRDICVLVLLLAVFRCSFFRSLFFLFVIIRFFCFLHFNIFLFLFHFLWGFIFFGFFVFFVLL</sequence>
<dbReference type="EMBL" id="MNCJ02000321">
    <property type="protein sequence ID" value="KAF5802865.1"/>
    <property type="molecule type" value="Genomic_DNA"/>
</dbReference>
<feature type="transmembrane region" description="Helical" evidence="1">
    <location>
        <begin position="285"/>
        <end position="307"/>
    </location>
</feature>
<proteinExistence type="predicted"/>